<dbReference type="PANTHER" id="PTHR13833">
    <property type="match status" value="1"/>
</dbReference>
<dbReference type="SUPFAM" id="SSF101898">
    <property type="entry name" value="NHL repeat"/>
    <property type="match status" value="1"/>
</dbReference>
<protein>
    <submittedName>
        <fullName evidence="3">Putative six-bladed beta-propeller, TolB</fullName>
    </submittedName>
</protein>
<evidence type="ECO:0000313" key="4">
    <source>
        <dbReference type="Proteomes" id="UP000265566"/>
    </source>
</evidence>
<dbReference type="Proteomes" id="UP000265566">
    <property type="component" value="Chromosome 8"/>
</dbReference>
<dbReference type="InterPro" id="IPR011042">
    <property type="entry name" value="6-blade_b-propeller_TolB-like"/>
</dbReference>
<accession>A0A396GQB1</accession>
<evidence type="ECO:0000256" key="2">
    <source>
        <dbReference type="SAM" id="SignalP"/>
    </source>
</evidence>
<comment type="caution">
    <text evidence="3">The sequence shown here is derived from an EMBL/GenBank/DDBJ whole genome shotgun (WGS) entry which is preliminary data.</text>
</comment>
<dbReference type="InterPro" id="IPR001258">
    <property type="entry name" value="NHL_repeat"/>
</dbReference>
<name>A0A396GQB1_MEDTR</name>
<dbReference type="Gene3D" id="2.120.10.30">
    <property type="entry name" value="TolB, C-terminal domain"/>
    <property type="match status" value="1"/>
</dbReference>
<feature type="signal peptide" evidence="2">
    <location>
        <begin position="1"/>
        <end position="21"/>
    </location>
</feature>
<evidence type="ECO:0000313" key="3">
    <source>
        <dbReference type="EMBL" id="RHN40867.1"/>
    </source>
</evidence>
<dbReference type="Gramene" id="rna47106">
    <property type="protein sequence ID" value="RHN40867.1"/>
    <property type="gene ID" value="gene47106"/>
</dbReference>
<proteinExistence type="predicted"/>
<organism evidence="3 4">
    <name type="scientific">Medicago truncatula</name>
    <name type="common">Barrel medic</name>
    <name type="synonym">Medicago tribuloides</name>
    <dbReference type="NCBI Taxonomy" id="3880"/>
    <lineage>
        <taxon>Eukaryota</taxon>
        <taxon>Viridiplantae</taxon>
        <taxon>Streptophyta</taxon>
        <taxon>Embryophyta</taxon>
        <taxon>Tracheophyta</taxon>
        <taxon>Spermatophyta</taxon>
        <taxon>Magnoliopsida</taxon>
        <taxon>eudicotyledons</taxon>
        <taxon>Gunneridae</taxon>
        <taxon>Pentapetalae</taxon>
        <taxon>rosids</taxon>
        <taxon>fabids</taxon>
        <taxon>Fabales</taxon>
        <taxon>Fabaceae</taxon>
        <taxon>Papilionoideae</taxon>
        <taxon>50 kb inversion clade</taxon>
        <taxon>NPAAA clade</taxon>
        <taxon>Hologalegina</taxon>
        <taxon>IRL clade</taxon>
        <taxon>Trifolieae</taxon>
        <taxon>Medicago</taxon>
    </lineage>
</organism>
<feature type="chain" id="PRO_5017385840" evidence="2">
    <location>
        <begin position="22"/>
        <end position="178"/>
    </location>
</feature>
<reference evidence="4" key="1">
    <citation type="journal article" date="2018" name="Nat. Plants">
        <title>Whole-genome landscape of Medicago truncatula symbiotic genes.</title>
        <authorList>
            <person name="Pecrix Y."/>
            <person name="Staton S.E."/>
            <person name="Sallet E."/>
            <person name="Lelandais-Briere C."/>
            <person name="Moreau S."/>
            <person name="Carrere S."/>
            <person name="Blein T."/>
            <person name="Jardinaud M.F."/>
            <person name="Latrasse D."/>
            <person name="Zouine M."/>
            <person name="Zahm M."/>
            <person name="Kreplak J."/>
            <person name="Mayjonade B."/>
            <person name="Satge C."/>
            <person name="Perez M."/>
            <person name="Cauet S."/>
            <person name="Marande W."/>
            <person name="Chantry-Darmon C."/>
            <person name="Lopez-Roques C."/>
            <person name="Bouchez O."/>
            <person name="Berard A."/>
            <person name="Debelle F."/>
            <person name="Munos S."/>
            <person name="Bendahmane A."/>
            <person name="Berges H."/>
            <person name="Niebel A."/>
            <person name="Buitink J."/>
            <person name="Frugier F."/>
            <person name="Benhamed M."/>
            <person name="Crespi M."/>
            <person name="Gouzy J."/>
            <person name="Gamas P."/>
        </authorList>
    </citation>
    <scope>NUCLEOTIDE SEQUENCE [LARGE SCALE GENOMIC DNA]</scope>
    <source>
        <strain evidence="4">cv. Jemalong A17</strain>
    </source>
</reference>
<dbReference type="AlphaFoldDB" id="A0A396GQB1"/>
<dbReference type="PANTHER" id="PTHR13833:SF73">
    <property type="entry name" value="NHL DOMAIN-CONTAINING PROTEIN"/>
    <property type="match status" value="1"/>
</dbReference>
<gene>
    <name evidence="3" type="ORF">MtrunA17_Chr8g0359721</name>
</gene>
<evidence type="ECO:0000256" key="1">
    <source>
        <dbReference type="ARBA" id="ARBA00022737"/>
    </source>
</evidence>
<keyword evidence="1" id="KW-0677">Repeat</keyword>
<dbReference type="Pfam" id="PF01436">
    <property type="entry name" value="NHL"/>
    <property type="match status" value="1"/>
</dbReference>
<dbReference type="EMBL" id="PSQE01000008">
    <property type="protein sequence ID" value="RHN40867.1"/>
    <property type="molecule type" value="Genomic_DNA"/>
</dbReference>
<keyword evidence="2" id="KW-0732">Signal</keyword>
<sequence>MRNFVLFYALALLSLHFSAHATPLDSRERLVAGSFLGRTGHVDGKLSDARFHYPKGIALDDKGNVYVADTQNMAIRKIGDAGVTTIAGGKSNVAGYRDGPGEDAKLSNDFDVVYIRPTCSLLVIDRGNAALRQIFLNQEDCNYQSSSISLTDILTIVGAVIVGYAASMLQQGLGSSFF</sequence>